<organism evidence="3 4">
    <name type="scientific">Halocaridina rubra</name>
    <name type="common">Hawaiian red shrimp</name>
    <dbReference type="NCBI Taxonomy" id="373956"/>
    <lineage>
        <taxon>Eukaryota</taxon>
        <taxon>Metazoa</taxon>
        <taxon>Ecdysozoa</taxon>
        <taxon>Arthropoda</taxon>
        <taxon>Crustacea</taxon>
        <taxon>Multicrustacea</taxon>
        <taxon>Malacostraca</taxon>
        <taxon>Eumalacostraca</taxon>
        <taxon>Eucarida</taxon>
        <taxon>Decapoda</taxon>
        <taxon>Pleocyemata</taxon>
        <taxon>Caridea</taxon>
        <taxon>Atyoidea</taxon>
        <taxon>Atyidae</taxon>
        <taxon>Halocaridina</taxon>
    </lineage>
</organism>
<dbReference type="Gene3D" id="3.50.50.60">
    <property type="entry name" value="FAD/NAD(P)-binding domain"/>
    <property type="match status" value="1"/>
</dbReference>
<dbReference type="GO" id="GO:0050660">
    <property type="term" value="F:flavin adenine dinucleotide binding"/>
    <property type="evidence" value="ECO:0007669"/>
    <property type="project" value="InterPro"/>
</dbReference>
<dbReference type="GO" id="GO:0016614">
    <property type="term" value="F:oxidoreductase activity, acting on CH-OH group of donors"/>
    <property type="evidence" value="ECO:0007669"/>
    <property type="project" value="InterPro"/>
</dbReference>
<protein>
    <recommendedName>
        <fullName evidence="2">Glucose-methanol-choline oxidoreductase C-terminal domain-containing protein</fullName>
    </recommendedName>
</protein>
<comment type="similarity">
    <text evidence="1">Belongs to the GMC oxidoreductase family.</text>
</comment>
<evidence type="ECO:0000313" key="3">
    <source>
        <dbReference type="EMBL" id="KAK7080100.1"/>
    </source>
</evidence>
<dbReference type="InterPro" id="IPR007867">
    <property type="entry name" value="GMC_OxRtase_C"/>
</dbReference>
<dbReference type="SUPFAM" id="SSF54373">
    <property type="entry name" value="FAD-linked reductases, C-terminal domain"/>
    <property type="match status" value="1"/>
</dbReference>
<dbReference type="Gene3D" id="3.30.560.10">
    <property type="entry name" value="Glucose Oxidase, domain 3"/>
    <property type="match status" value="1"/>
</dbReference>
<proteinExistence type="inferred from homology"/>
<dbReference type="Pfam" id="PF05199">
    <property type="entry name" value="GMC_oxred_C"/>
    <property type="match status" value="1"/>
</dbReference>
<dbReference type="EMBL" id="JAXCGZ010006134">
    <property type="protein sequence ID" value="KAK7080100.1"/>
    <property type="molecule type" value="Genomic_DNA"/>
</dbReference>
<reference evidence="3 4" key="1">
    <citation type="submission" date="2023-11" db="EMBL/GenBank/DDBJ databases">
        <title>Halocaridina rubra genome assembly.</title>
        <authorList>
            <person name="Smith C."/>
        </authorList>
    </citation>
    <scope>NUCLEOTIDE SEQUENCE [LARGE SCALE GENOMIC DNA]</scope>
    <source>
        <strain evidence="3">EP-1</strain>
        <tissue evidence="3">Whole</tissue>
    </source>
</reference>
<gene>
    <name evidence="3" type="ORF">SK128_020555</name>
</gene>
<evidence type="ECO:0000259" key="2">
    <source>
        <dbReference type="Pfam" id="PF05199"/>
    </source>
</evidence>
<dbReference type="SUPFAM" id="SSF51905">
    <property type="entry name" value="FAD/NAD(P)-binding domain"/>
    <property type="match status" value="1"/>
</dbReference>
<feature type="domain" description="Glucose-methanol-choline oxidoreductase C-terminal" evidence="2">
    <location>
        <begin position="158"/>
        <end position="300"/>
    </location>
</feature>
<dbReference type="PANTHER" id="PTHR11552">
    <property type="entry name" value="GLUCOSE-METHANOL-CHOLINE GMC OXIDOREDUCTASE"/>
    <property type="match status" value="1"/>
</dbReference>
<keyword evidence="4" id="KW-1185">Reference proteome</keyword>
<comment type="caution">
    <text evidence="3">The sequence shown here is derived from an EMBL/GenBank/DDBJ whole genome shotgun (WGS) entry which is preliminary data.</text>
</comment>
<dbReference type="AlphaFoldDB" id="A0AAN8X917"/>
<evidence type="ECO:0000313" key="4">
    <source>
        <dbReference type="Proteomes" id="UP001381693"/>
    </source>
</evidence>
<accession>A0AAN8X917</accession>
<dbReference type="InterPro" id="IPR036188">
    <property type="entry name" value="FAD/NAD-bd_sf"/>
</dbReference>
<evidence type="ECO:0000256" key="1">
    <source>
        <dbReference type="ARBA" id="ARBA00010790"/>
    </source>
</evidence>
<sequence>MSDLPGVGKNLQDHAAVSGLSWTVNRGSSWTASILANPLNLKRFLRYGEGPMTSLVGTEWMTTYDKPFFSHSTPGLLTSPVGTEVMTTCTEGNAWAPSAVGDSKWPEIQLVFISATPAFDYGFAVRDKIGYDPEFYSKYFGDIYGAEGFSLAPFLSRPKSHGTVTLASNDPSVKPVIDLNFLDHPDDITALIRGIKFALAVGAMPAFSVDHGAKFHNKPLPGCEYKELGSDEYWECYIRHMATTSYHAAGSCKMAPKTDQHGVVDSRLRVYGISGLRVVDASIMPKIISTNLNAAVVMIAEKASDIIKEDWKAFSKKE</sequence>
<dbReference type="PANTHER" id="PTHR11552:SF227">
    <property type="entry name" value="GLUCOSE DEHYDROGENASE [FAD, QUINONE]-LIKE PROTEIN"/>
    <property type="match status" value="1"/>
</dbReference>
<dbReference type="InterPro" id="IPR012132">
    <property type="entry name" value="GMC_OxRdtase"/>
</dbReference>
<dbReference type="Proteomes" id="UP001381693">
    <property type="component" value="Unassembled WGS sequence"/>
</dbReference>
<name>A0AAN8X917_HALRR</name>